<accession>W1PZE9</accession>
<protein>
    <submittedName>
        <fullName evidence="1">Uncharacterized protein</fullName>
    </submittedName>
</protein>
<evidence type="ECO:0000313" key="1">
    <source>
        <dbReference type="EMBL" id="ERN12960.1"/>
    </source>
</evidence>
<dbReference type="HOGENOM" id="CLU_2944766_0_0_1"/>
<name>W1PZE9_AMBTC</name>
<proteinExistence type="predicted"/>
<dbReference type="EMBL" id="KI392591">
    <property type="protein sequence ID" value="ERN12960.1"/>
    <property type="molecule type" value="Genomic_DNA"/>
</dbReference>
<reference evidence="1" key="1">
    <citation type="submission" date="2013-08" db="EMBL/GenBank/DDBJ databases">
        <authorList>
            <person name="Albert V.A."/>
            <person name="Barbazuk W.B."/>
            <person name="Chamala S."/>
            <person name="Chanderbali A.S."/>
            <person name="dePamphilis C.W."/>
            <person name="Der J.P."/>
            <person name="Estill J.C."/>
            <person name="Leebens-Mack J."/>
            <person name="Ma H."/>
            <person name="Palmer J.D."/>
            <person name="Rounsley S."/>
            <person name="Sankoff D."/>
            <person name="Schuster S.C."/>
            <person name="Soltis D.E."/>
            <person name="Soltis P.S."/>
            <person name="Wessler S.R."/>
            <person name="Wing R.A."/>
        </authorList>
    </citation>
    <scope>NUCLEOTIDE SEQUENCE</scope>
    <source>
        <tissue evidence="1">Leaf</tissue>
    </source>
</reference>
<dbReference type="Gramene" id="ERN12960">
    <property type="protein sequence ID" value="ERN12960"/>
    <property type="gene ID" value="AMTR_s00040p00016490"/>
</dbReference>
<sequence>MQTLKWKSGLLLNLNVSVAQSPPKDVSLFHATSASLAKWKSKWSFTEEKSTQPSSKVFMP</sequence>
<organism evidence="1 2">
    <name type="scientific">Amborella trichopoda</name>
    <dbReference type="NCBI Taxonomy" id="13333"/>
    <lineage>
        <taxon>Eukaryota</taxon>
        <taxon>Viridiplantae</taxon>
        <taxon>Streptophyta</taxon>
        <taxon>Embryophyta</taxon>
        <taxon>Tracheophyta</taxon>
        <taxon>Spermatophyta</taxon>
        <taxon>Magnoliopsida</taxon>
        <taxon>Amborellales</taxon>
        <taxon>Amborellaceae</taxon>
        <taxon>Amborella</taxon>
    </lineage>
</organism>
<dbReference type="AlphaFoldDB" id="W1PZE9"/>
<evidence type="ECO:0000313" key="2">
    <source>
        <dbReference type="Proteomes" id="UP000017836"/>
    </source>
</evidence>
<gene>
    <name evidence="1" type="ORF">AMTR_s00040p00016490</name>
</gene>
<keyword evidence="2" id="KW-1185">Reference proteome</keyword>
<dbReference type="Proteomes" id="UP000017836">
    <property type="component" value="Unassembled WGS sequence"/>
</dbReference>